<sequence>MIQVLRKQFSRSYKKHRNVNTWSSLATAFNSINKEKYGFDFLKKETGLFGLSELKTSEGFNILKDQAINQTNALIAESTSQNRKRKMVEIFDDMSDTLCKVADLAEFIRIAHPEKQFVAAAEDTCLCVSGIVEKLNTHRELYNTLKNVVCNGDIQETSLVDKHVATLFLSDFELCAIHLPESIREKVVQLNYYILQVGQKFMTGTNNARIVDANIVSSNVRHYFTQKDNKIHVQGLYVDSPNHLLRETAYRIFLYPNEEQEYLLQELLNSRHILAELCGFSSYAHRAVKGSTVERPEVIYEFLNILNDNLKLKAMQDFNEMQKMKDAESPVKQKIMPWDTAYFTAKAKRNWLNMSISEFAPYFSLGACMDGINILIQALYGIRLEYVQVLSGEVWANNVHKIAVIDEDEEILGYIYCDFFEREGKPNQDCHFTIRGGRLLPDGSYQNPIVVLMLSLPVPTWSKPCLLSPASVENLFHEMGHALHSMLGRTKYQHVTGTRCSTDFAEVPSVLMEYFATDPRVVSTFAKHFQSLEQIPITLLDKLYASKNIFCASELQNQIYYSMLDQVYHSTKLKKPSTEILKEIQEKYYELPYVENTAWQLRFSHLVGYGAKYYSYLVSRAIASWIWQTYFQADPFSRTAGDRYRKECLAHGGGKLPSKLVSDFLNKDANASNFAKSLLYEIDMKMENVEKLRE</sequence>
<dbReference type="GO" id="GO:0006518">
    <property type="term" value="P:peptide metabolic process"/>
    <property type="evidence" value="ECO:0007669"/>
    <property type="project" value="TreeGrafter"/>
</dbReference>
<evidence type="ECO:0000259" key="11">
    <source>
        <dbReference type="Pfam" id="PF01432"/>
    </source>
</evidence>
<dbReference type="GO" id="GO:0046872">
    <property type="term" value="F:metal ion binding"/>
    <property type="evidence" value="ECO:0007669"/>
    <property type="project" value="UniProtKB-UniRule"/>
</dbReference>
<dbReference type="CDD" id="cd06457">
    <property type="entry name" value="M3A_MIP"/>
    <property type="match status" value="1"/>
</dbReference>
<comment type="similarity">
    <text evidence="2 10">Belongs to the peptidase M3 family.</text>
</comment>
<evidence type="ECO:0000256" key="1">
    <source>
        <dbReference type="ARBA" id="ARBA00004173"/>
    </source>
</evidence>
<dbReference type="InterPro" id="IPR024077">
    <property type="entry name" value="Neurolysin/TOP_dom2"/>
</dbReference>
<comment type="subcellular location">
    <subcellularLocation>
        <location evidence="1">Mitochondrion</location>
    </subcellularLocation>
</comment>
<evidence type="ECO:0000256" key="6">
    <source>
        <dbReference type="ARBA" id="ARBA00022833"/>
    </source>
</evidence>
<dbReference type="InterPro" id="IPR045090">
    <property type="entry name" value="Pept_M3A_M3B"/>
</dbReference>
<evidence type="ECO:0000313" key="12">
    <source>
        <dbReference type="EMBL" id="KAK9306621.1"/>
    </source>
</evidence>
<dbReference type="GO" id="GO:0005739">
    <property type="term" value="C:mitochondrion"/>
    <property type="evidence" value="ECO:0007669"/>
    <property type="project" value="UniProtKB-SubCell"/>
</dbReference>
<evidence type="ECO:0000256" key="9">
    <source>
        <dbReference type="ARBA" id="ARBA00023128"/>
    </source>
</evidence>
<evidence type="ECO:0000256" key="7">
    <source>
        <dbReference type="ARBA" id="ARBA00022946"/>
    </source>
</evidence>
<keyword evidence="3 10" id="KW-0645">Protease</keyword>
<keyword evidence="9" id="KW-0496">Mitochondrion</keyword>
<keyword evidence="13" id="KW-1185">Reference proteome</keyword>
<evidence type="ECO:0000256" key="4">
    <source>
        <dbReference type="ARBA" id="ARBA00022723"/>
    </source>
</evidence>
<dbReference type="Proteomes" id="UP001432146">
    <property type="component" value="Unassembled WGS sequence"/>
</dbReference>
<evidence type="ECO:0000256" key="3">
    <source>
        <dbReference type="ARBA" id="ARBA00022670"/>
    </source>
</evidence>
<evidence type="ECO:0000313" key="13">
    <source>
        <dbReference type="Proteomes" id="UP001432146"/>
    </source>
</evidence>
<dbReference type="InterPro" id="IPR033851">
    <property type="entry name" value="M3A_MIP"/>
</dbReference>
<comment type="cofactor">
    <cofactor evidence="10">
        <name>Zn(2+)</name>
        <dbReference type="ChEBI" id="CHEBI:29105"/>
    </cofactor>
    <text evidence="10">Binds 1 zinc ion.</text>
</comment>
<keyword evidence="7" id="KW-0809">Transit peptide</keyword>
<proteinExistence type="inferred from homology"/>
<keyword evidence="4 10" id="KW-0479">Metal-binding</keyword>
<dbReference type="InterPro" id="IPR024079">
    <property type="entry name" value="MetalloPept_cat_dom_sf"/>
</dbReference>
<dbReference type="InterPro" id="IPR001567">
    <property type="entry name" value="Pept_M3A_M3B_dom"/>
</dbReference>
<dbReference type="AlphaFoldDB" id="A0AAW1A9M8"/>
<evidence type="ECO:0000256" key="5">
    <source>
        <dbReference type="ARBA" id="ARBA00022801"/>
    </source>
</evidence>
<protein>
    <recommendedName>
        <fullName evidence="11">Peptidase M3A/M3B catalytic domain-containing protein</fullName>
    </recommendedName>
</protein>
<keyword evidence="6 10" id="KW-0862">Zinc</keyword>
<gene>
    <name evidence="12" type="ORF">QLX08_002803</name>
</gene>
<reference evidence="12 13" key="1">
    <citation type="submission" date="2024-05" db="EMBL/GenBank/DDBJ databases">
        <title>The nuclear and mitochondrial genome assemblies of Tetragonisca angustula (Apidae: Meliponini), a tiny yet remarkable pollinator in the Neotropics.</title>
        <authorList>
            <person name="Ferrari R."/>
            <person name="Ricardo P.C."/>
            <person name="Dias F.C."/>
            <person name="Araujo N.S."/>
            <person name="Soares D.O."/>
            <person name="Zhou Q.-S."/>
            <person name="Zhu C.-D."/>
            <person name="Coutinho L."/>
            <person name="Airas M.C."/>
            <person name="Batista T.M."/>
        </authorList>
    </citation>
    <scope>NUCLEOTIDE SEQUENCE [LARGE SCALE GENOMIC DNA]</scope>
    <source>
        <strain evidence="12">ASF017062</strain>
        <tissue evidence="12">Abdomen</tissue>
    </source>
</reference>
<keyword evidence="8 10" id="KW-0482">Metalloprotease</keyword>
<dbReference type="SUPFAM" id="SSF55486">
    <property type="entry name" value="Metalloproteases ('zincins'), catalytic domain"/>
    <property type="match status" value="1"/>
</dbReference>
<dbReference type="PANTHER" id="PTHR11804:SF79">
    <property type="entry name" value="MITOCHONDRIAL INTERMEDIATE PEPTIDASE"/>
    <property type="match status" value="1"/>
</dbReference>
<evidence type="ECO:0000256" key="8">
    <source>
        <dbReference type="ARBA" id="ARBA00023049"/>
    </source>
</evidence>
<dbReference type="PANTHER" id="PTHR11804">
    <property type="entry name" value="PROTEASE M3 THIMET OLIGOPEPTIDASE-RELATED"/>
    <property type="match status" value="1"/>
</dbReference>
<name>A0AAW1A9M8_9HYME</name>
<organism evidence="12 13">
    <name type="scientific">Tetragonisca angustula</name>
    <dbReference type="NCBI Taxonomy" id="166442"/>
    <lineage>
        <taxon>Eukaryota</taxon>
        <taxon>Metazoa</taxon>
        <taxon>Ecdysozoa</taxon>
        <taxon>Arthropoda</taxon>
        <taxon>Hexapoda</taxon>
        <taxon>Insecta</taxon>
        <taxon>Pterygota</taxon>
        <taxon>Neoptera</taxon>
        <taxon>Endopterygota</taxon>
        <taxon>Hymenoptera</taxon>
        <taxon>Apocrita</taxon>
        <taxon>Aculeata</taxon>
        <taxon>Apoidea</taxon>
        <taxon>Anthophila</taxon>
        <taxon>Apidae</taxon>
        <taxon>Tetragonisca</taxon>
    </lineage>
</organism>
<evidence type="ECO:0000256" key="10">
    <source>
        <dbReference type="RuleBase" id="RU003435"/>
    </source>
</evidence>
<comment type="caution">
    <text evidence="12">The sequence shown here is derived from an EMBL/GenBank/DDBJ whole genome shotgun (WGS) entry which is preliminary data.</text>
</comment>
<feature type="domain" description="Peptidase M3A/M3B catalytic" evidence="11">
    <location>
        <begin position="237"/>
        <end position="677"/>
    </location>
</feature>
<accession>A0AAW1A9M8</accession>
<dbReference type="Gene3D" id="1.10.1370.10">
    <property type="entry name" value="Neurolysin, domain 3"/>
    <property type="match status" value="1"/>
</dbReference>
<dbReference type="Gene3D" id="3.40.390.10">
    <property type="entry name" value="Collagenase (Catalytic Domain)"/>
    <property type="match status" value="1"/>
</dbReference>
<evidence type="ECO:0000256" key="2">
    <source>
        <dbReference type="ARBA" id="ARBA00006040"/>
    </source>
</evidence>
<dbReference type="EMBL" id="JAWNGG020000038">
    <property type="protein sequence ID" value="KAK9306621.1"/>
    <property type="molecule type" value="Genomic_DNA"/>
</dbReference>
<dbReference type="GO" id="GO:0006627">
    <property type="term" value="P:protein processing involved in protein targeting to mitochondrion"/>
    <property type="evidence" value="ECO:0007669"/>
    <property type="project" value="TreeGrafter"/>
</dbReference>
<dbReference type="FunFam" id="3.40.390.10:FF:000013">
    <property type="entry name" value="Mitochondrial intermediate peptidase"/>
    <property type="match status" value="1"/>
</dbReference>
<dbReference type="Pfam" id="PF01432">
    <property type="entry name" value="Peptidase_M3"/>
    <property type="match status" value="1"/>
</dbReference>
<keyword evidence="5 10" id="KW-0378">Hydrolase</keyword>
<dbReference type="GO" id="GO:0004222">
    <property type="term" value="F:metalloendopeptidase activity"/>
    <property type="evidence" value="ECO:0007669"/>
    <property type="project" value="InterPro"/>
</dbReference>